<feature type="domain" description="Nudix hydrolase" evidence="3">
    <location>
        <begin position="101"/>
        <end position="223"/>
    </location>
</feature>
<evidence type="ECO:0000256" key="1">
    <source>
        <dbReference type="ARBA" id="ARBA00001946"/>
    </source>
</evidence>
<proteinExistence type="predicted"/>
<comment type="cofactor">
    <cofactor evidence="1">
        <name>Mg(2+)</name>
        <dbReference type="ChEBI" id="CHEBI:18420"/>
    </cofactor>
</comment>
<keyword evidence="2" id="KW-0378">Hydrolase</keyword>
<dbReference type="InterPro" id="IPR015797">
    <property type="entry name" value="NUDIX_hydrolase-like_dom_sf"/>
</dbReference>
<evidence type="ECO:0000313" key="5">
    <source>
        <dbReference type="Proteomes" id="UP001595764"/>
    </source>
</evidence>
<evidence type="ECO:0000259" key="3">
    <source>
        <dbReference type="PROSITE" id="PS51462"/>
    </source>
</evidence>
<accession>A0ABV7QG92</accession>
<dbReference type="PROSITE" id="PS51462">
    <property type="entry name" value="NUDIX"/>
    <property type="match status" value="1"/>
</dbReference>
<evidence type="ECO:0000313" key="4">
    <source>
        <dbReference type="EMBL" id="MFC3511807.1"/>
    </source>
</evidence>
<dbReference type="PANTHER" id="PTHR43046:SF2">
    <property type="entry name" value="8-OXO-DGTP DIPHOSPHATASE-RELATED"/>
    <property type="match status" value="1"/>
</dbReference>
<keyword evidence="5" id="KW-1185">Reference proteome</keyword>
<dbReference type="Gene3D" id="3.90.79.10">
    <property type="entry name" value="Nucleoside Triphosphate Pyrophosphohydrolase"/>
    <property type="match status" value="1"/>
</dbReference>
<dbReference type="InterPro" id="IPR000086">
    <property type="entry name" value="NUDIX_hydrolase_dom"/>
</dbReference>
<name>A0ABV7QG92_9PSEU</name>
<comment type="caution">
    <text evidence="4">The sequence shown here is derived from an EMBL/GenBank/DDBJ whole genome shotgun (WGS) entry which is preliminary data.</text>
</comment>
<organism evidence="4 5">
    <name type="scientific">Amycolatopsis halotolerans</name>
    <dbReference type="NCBI Taxonomy" id="330083"/>
    <lineage>
        <taxon>Bacteria</taxon>
        <taxon>Bacillati</taxon>
        <taxon>Actinomycetota</taxon>
        <taxon>Actinomycetes</taxon>
        <taxon>Pseudonocardiales</taxon>
        <taxon>Pseudonocardiaceae</taxon>
        <taxon>Amycolatopsis</taxon>
    </lineage>
</organism>
<dbReference type="Proteomes" id="UP001595764">
    <property type="component" value="Unassembled WGS sequence"/>
</dbReference>
<reference evidence="5" key="1">
    <citation type="journal article" date="2019" name="Int. J. Syst. Evol. Microbiol.">
        <title>The Global Catalogue of Microorganisms (GCM) 10K type strain sequencing project: providing services to taxonomists for standard genome sequencing and annotation.</title>
        <authorList>
            <consortium name="The Broad Institute Genomics Platform"/>
            <consortium name="The Broad Institute Genome Sequencing Center for Infectious Disease"/>
            <person name="Wu L."/>
            <person name="Ma J."/>
        </authorList>
    </citation>
    <scope>NUCLEOTIDE SEQUENCE [LARGE SCALE GENOMIC DNA]</scope>
    <source>
        <strain evidence="5">CGMCC 4.7682</strain>
    </source>
</reference>
<gene>
    <name evidence="4" type="ORF">ACFORO_16675</name>
</gene>
<evidence type="ECO:0000256" key="2">
    <source>
        <dbReference type="ARBA" id="ARBA00022801"/>
    </source>
</evidence>
<dbReference type="RefSeq" id="WP_377873620.1">
    <property type="nucleotide sequence ID" value="NZ_JBHMAY010000054.1"/>
</dbReference>
<dbReference type="PANTHER" id="PTHR43046">
    <property type="entry name" value="GDP-MANNOSE MANNOSYL HYDROLASE"/>
    <property type="match status" value="1"/>
</dbReference>
<sequence length="230" mass="25364">MRSADWDGSPPPRTVLEARIREQRQTLEEFAAFAEDFARKHNESGTLSVRHLQRLIAGVRPDGKPLGQVRPATARLLERIFSASIDDLLTPPERPSSALQPLRVAIAVVMRGMDVLLVCRRDDANTWQFPAGIVKPGTDPAVAAVRETLAETEVRCVFVRMLGTRPHPVTGVLCEYVLCDYVTGEARNADVAENSDVTWVRAADLTRFVPVERIYGPVLQALDLQAPASS</sequence>
<dbReference type="Pfam" id="PF00293">
    <property type="entry name" value="NUDIX"/>
    <property type="match status" value="1"/>
</dbReference>
<dbReference type="EMBL" id="JBHRWI010000020">
    <property type="protein sequence ID" value="MFC3511807.1"/>
    <property type="molecule type" value="Genomic_DNA"/>
</dbReference>
<dbReference type="SUPFAM" id="SSF55811">
    <property type="entry name" value="Nudix"/>
    <property type="match status" value="1"/>
</dbReference>
<protein>
    <submittedName>
        <fullName evidence="4">NUDIX domain-containing protein</fullName>
    </submittedName>
</protein>